<sequence>MLFTNFVCTSFCSLMSINVQLLQYTYEESSEH</sequence>
<dbReference type="EMBL" id="GBXM01098816">
    <property type="protein sequence ID" value="JAH09761.1"/>
    <property type="molecule type" value="Transcribed_RNA"/>
</dbReference>
<reference evidence="1" key="2">
    <citation type="journal article" date="2015" name="Fish Shellfish Immunol.">
        <title>Early steps in the European eel (Anguilla anguilla)-Vibrio vulnificus interaction in the gills: Role of the RtxA13 toxin.</title>
        <authorList>
            <person name="Callol A."/>
            <person name="Pajuelo D."/>
            <person name="Ebbesson L."/>
            <person name="Teles M."/>
            <person name="MacKenzie S."/>
            <person name="Amaro C."/>
        </authorList>
    </citation>
    <scope>NUCLEOTIDE SEQUENCE</scope>
</reference>
<dbReference type="AlphaFoldDB" id="A0A0E9PYS9"/>
<accession>A0A0E9PYS9</accession>
<proteinExistence type="predicted"/>
<reference evidence="1" key="1">
    <citation type="submission" date="2014-11" db="EMBL/GenBank/DDBJ databases">
        <authorList>
            <person name="Amaro Gonzalez C."/>
        </authorList>
    </citation>
    <scope>NUCLEOTIDE SEQUENCE</scope>
</reference>
<evidence type="ECO:0000313" key="1">
    <source>
        <dbReference type="EMBL" id="JAH09761.1"/>
    </source>
</evidence>
<name>A0A0E9PYS9_ANGAN</name>
<organism evidence="1">
    <name type="scientific">Anguilla anguilla</name>
    <name type="common">European freshwater eel</name>
    <name type="synonym">Muraena anguilla</name>
    <dbReference type="NCBI Taxonomy" id="7936"/>
    <lineage>
        <taxon>Eukaryota</taxon>
        <taxon>Metazoa</taxon>
        <taxon>Chordata</taxon>
        <taxon>Craniata</taxon>
        <taxon>Vertebrata</taxon>
        <taxon>Euteleostomi</taxon>
        <taxon>Actinopterygii</taxon>
        <taxon>Neopterygii</taxon>
        <taxon>Teleostei</taxon>
        <taxon>Anguilliformes</taxon>
        <taxon>Anguillidae</taxon>
        <taxon>Anguilla</taxon>
    </lineage>
</organism>
<protein>
    <submittedName>
        <fullName evidence="1">Uncharacterized protein</fullName>
    </submittedName>
</protein>